<keyword evidence="9" id="KW-1185">Reference proteome</keyword>
<keyword evidence="2 4" id="KW-0456">Lyase</keyword>
<keyword evidence="1 4" id="KW-0732">Signal</keyword>
<evidence type="ECO:0000256" key="2">
    <source>
        <dbReference type="ARBA" id="ARBA00023239"/>
    </source>
</evidence>
<dbReference type="AlphaFoldDB" id="A0A7X9RY73"/>
<dbReference type="EMBL" id="JABANE010000076">
    <property type="protein sequence ID" value="NME70849.1"/>
    <property type="molecule type" value="Genomic_DNA"/>
</dbReference>
<dbReference type="InterPro" id="IPR034718">
    <property type="entry name" value="RlpA"/>
</dbReference>
<dbReference type="RefSeq" id="WP_169659078.1">
    <property type="nucleotide sequence ID" value="NZ_JABANE010000076.1"/>
</dbReference>
<feature type="region of interest" description="Disordered" evidence="6">
    <location>
        <begin position="130"/>
        <end position="170"/>
    </location>
</feature>
<dbReference type="Pfam" id="PF03330">
    <property type="entry name" value="DPBB_1"/>
    <property type="match status" value="1"/>
</dbReference>
<sequence length="265" mass="29367" precursor="true">MMNLKKIILLLSCLVTITTLHGQTKVGDKKRGQSSYYANKFHGRKTANGERFNMYAYTCAHRELPFDTYLKVTNLKNGKWIVVRVNDRGPFKSNRILDLSKAAASKIGMIEDGIAKVEIEILATNGQGTKVKEGTSGSAGQSISSKDIKKDKKKKEKPVTVSNTPKHSTKSFKAPGTYSIWGTSKNIKKGYGVQLASYSSLSKAKEAGKIANKKGLTEIYIQSGYHKSKVIYRLLYGDFSQKEAKNSIKKVKSKGYKGAFVKKHL</sequence>
<feature type="chain" id="PRO_5031643693" description="Probable endolytic peptidoglycan transglycosylase RlpA" evidence="4">
    <location>
        <begin position="23"/>
        <end position="265"/>
    </location>
</feature>
<dbReference type="GO" id="GO:0000270">
    <property type="term" value="P:peptidoglycan metabolic process"/>
    <property type="evidence" value="ECO:0007669"/>
    <property type="project" value="UniProtKB-UniRule"/>
</dbReference>
<dbReference type="PANTHER" id="PTHR34183">
    <property type="entry name" value="ENDOLYTIC PEPTIDOGLYCAN TRANSGLYCOSYLASE RLPA"/>
    <property type="match status" value="1"/>
</dbReference>
<evidence type="ECO:0000313" key="9">
    <source>
        <dbReference type="Proteomes" id="UP000576082"/>
    </source>
</evidence>
<dbReference type="InterPro" id="IPR012997">
    <property type="entry name" value="RplA"/>
</dbReference>
<dbReference type="SUPFAM" id="SSF50685">
    <property type="entry name" value="Barwin-like endoglucanases"/>
    <property type="match status" value="1"/>
</dbReference>
<comment type="function">
    <text evidence="4">Lytic transglycosylase with a strong preference for naked glycan strands that lack stem peptides.</text>
</comment>
<dbReference type="CDD" id="cd22268">
    <property type="entry name" value="DPBB_RlpA-like"/>
    <property type="match status" value="1"/>
</dbReference>
<comment type="similarity">
    <text evidence="4 5">Belongs to the RlpA family.</text>
</comment>
<evidence type="ECO:0000256" key="1">
    <source>
        <dbReference type="ARBA" id="ARBA00022729"/>
    </source>
</evidence>
<accession>A0A7X9RY73</accession>
<reference evidence="8 9" key="1">
    <citation type="submission" date="2020-04" db="EMBL/GenBank/DDBJ databases">
        <title>Flammeovirga sp. SR4, a novel species isolated from seawater.</title>
        <authorList>
            <person name="Wang X."/>
        </authorList>
    </citation>
    <scope>NUCLEOTIDE SEQUENCE [LARGE SCALE GENOMIC DNA]</scope>
    <source>
        <strain evidence="8 9">ATCC 23126</strain>
    </source>
</reference>
<dbReference type="InterPro" id="IPR036908">
    <property type="entry name" value="RlpA-like_sf"/>
</dbReference>
<comment type="caution">
    <text evidence="8">The sequence shown here is derived from an EMBL/GenBank/DDBJ whole genome shotgun (WGS) entry which is preliminary data.</text>
</comment>
<dbReference type="NCBIfam" id="TIGR00413">
    <property type="entry name" value="rlpA"/>
    <property type="match status" value="1"/>
</dbReference>
<gene>
    <name evidence="4" type="primary">rlpA</name>
    <name evidence="8" type="ORF">HHU12_22940</name>
</gene>
<dbReference type="PROSITE" id="PS51724">
    <property type="entry name" value="SPOR"/>
    <property type="match status" value="1"/>
</dbReference>
<evidence type="ECO:0000313" key="8">
    <source>
        <dbReference type="EMBL" id="NME70849.1"/>
    </source>
</evidence>
<dbReference type="Gene3D" id="3.30.70.1070">
    <property type="entry name" value="Sporulation related repeat"/>
    <property type="match status" value="1"/>
</dbReference>
<evidence type="ECO:0000256" key="3">
    <source>
        <dbReference type="ARBA" id="ARBA00023316"/>
    </source>
</evidence>
<evidence type="ECO:0000256" key="4">
    <source>
        <dbReference type="HAMAP-Rule" id="MF_02071"/>
    </source>
</evidence>
<name>A0A7X9RY73_9BACT</name>
<dbReference type="InterPro" id="IPR009009">
    <property type="entry name" value="RlpA-like_DPBB"/>
</dbReference>
<organism evidence="8 9">
    <name type="scientific">Flammeovirga aprica JL-4</name>
    <dbReference type="NCBI Taxonomy" id="694437"/>
    <lineage>
        <taxon>Bacteria</taxon>
        <taxon>Pseudomonadati</taxon>
        <taxon>Bacteroidota</taxon>
        <taxon>Cytophagia</taxon>
        <taxon>Cytophagales</taxon>
        <taxon>Flammeovirgaceae</taxon>
        <taxon>Flammeovirga</taxon>
    </lineage>
</organism>
<dbReference type="InterPro" id="IPR036680">
    <property type="entry name" value="SPOR-like_sf"/>
</dbReference>
<dbReference type="GO" id="GO:0008932">
    <property type="term" value="F:lytic endotransglycosylase activity"/>
    <property type="evidence" value="ECO:0007669"/>
    <property type="project" value="UniProtKB-UniRule"/>
</dbReference>
<feature type="domain" description="SPOR" evidence="7">
    <location>
        <begin position="185"/>
        <end position="265"/>
    </location>
</feature>
<evidence type="ECO:0000256" key="6">
    <source>
        <dbReference type="SAM" id="MobiDB-lite"/>
    </source>
</evidence>
<dbReference type="Proteomes" id="UP000576082">
    <property type="component" value="Unassembled WGS sequence"/>
</dbReference>
<dbReference type="EC" id="4.2.2.-" evidence="4"/>
<dbReference type="GO" id="GO:0071555">
    <property type="term" value="P:cell wall organization"/>
    <property type="evidence" value="ECO:0007669"/>
    <property type="project" value="UniProtKB-KW"/>
</dbReference>
<protein>
    <recommendedName>
        <fullName evidence="4">Probable endolytic peptidoglycan transglycosylase RlpA</fullName>
        <ecNumber evidence="4">4.2.2.-</ecNumber>
    </recommendedName>
</protein>
<dbReference type="Gene3D" id="2.40.40.10">
    <property type="entry name" value="RlpA-like domain"/>
    <property type="match status" value="1"/>
</dbReference>
<feature type="signal peptide" evidence="4">
    <location>
        <begin position="1"/>
        <end position="22"/>
    </location>
</feature>
<evidence type="ECO:0000256" key="5">
    <source>
        <dbReference type="RuleBase" id="RU003495"/>
    </source>
</evidence>
<keyword evidence="3 4" id="KW-0961">Cell wall biogenesis/degradation</keyword>
<proteinExistence type="inferred from homology"/>
<dbReference type="PANTHER" id="PTHR34183:SF1">
    <property type="entry name" value="ENDOLYTIC PEPTIDOGLYCAN TRANSGLYCOSYLASE RLPA"/>
    <property type="match status" value="1"/>
</dbReference>
<dbReference type="Pfam" id="PF05036">
    <property type="entry name" value="SPOR"/>
    <property type="match status" value="1"/>
</dbReference>
<dbReference type="HAMAP" id="MF_02071">
    <property type="entry name" value="RlpA"/>
    <property type="match status" value="1"/>
</dbReference>
<dbReference type="SUPFAM" id="SSF110997">
    <property type="entry name" value="Sporulation related repeat"/>
    <property type="match status" value="1"/>
</dbReference>
<evidence type="ECO:0000259" key="7">
    <source>
        <dbReference type="PROSITE" id="PS51724"/>
    </source>
</evidence>
<dbReference type="InterPro" id="IPR007730">
    <property type="entry name" value="SPOR-like_dom"/>
</dbReference>
<dbReference type="GO" id="GO:0042834">
    <property type="term" value="F:peptidoglycan binding"/>
    <property type="evidence" value="ECO:0007669"/>
    <property type="project" value="InterPro"/>
</dbReference>